<evidence type="ECO:0000256" key="1">
    <source>
        <dbReference type="SAM" id="Phobius"/>
    </source>
</evidence>
<reference evidence="2 3" key="1">
    <citation type="submission" date="2020-08" db="EMBL/GenBank/DDBJ databases">
        <title>Genomic Encyclopedia of Type Strains, Phase IV (KMG-IV): sequencing the most valuable type-strain genomes for metagenomic binning, comparative biology and taxonomic classification.</title>
        <authorList>
            <person name="Goeker M."/>
        </authorList>
    </citation>
    <scope>NUCLEOTIDE SEQUENCE [LARGE SCALE GENOMIC DNA]</scope>
    <source>
        <strain evidence="2 3">DSM 102850</strain>
    </source>
</reference>
<feature type="transmembrane region" description="Helical" evidence="1">
    <location>
        <begin position="41"/>
        <end position="63"/>
    </location>
</feature>
<keyword evidence="1" id="KW-0812">Transmembrane</keyword>
<keyword evidence="1" id="KW-1133">Transmembrane helix</keyword>
<dbReference type="AlphaFoldDB" id="A0A840I6U4"/>
<dbReference type="Pfam" id="PF07784">
    <property type="entry name" value="DUF1622"/>
    <property type="match status" value="1"/>
</dbReference>
<evidence type="ECO:0000313" key="3">
    <source>
        <dbReference type="Proteomes" id="UP000563524"/>
    </source>
</evidence>
<dbReference type="PANTHER" id="PTHR38468:SF1">
    <property type="entry name" value="SLL0939 PROTEIN"/>
    <property type="match status" value="1"/>
</dbReference>
<dbReference type="InterPro" id="IPR012427">
    <property type="entry name" value="DUF1622"/>
</dbReference>
<accession>A0A840I6U4</accession>
<dbReference type="EMBL" id="JACHOB010000005">
    <property type="protein sequence ID" value="MBB4659838.1"/>
    <property type="molecule type" value="Genomic_DNA"/>
</dbReference>
<protein>
    <submittedName>
        <fullName evidence="2">Putative membrane protein</fullName>
    </submittedName>
</protein>
<dbReference type="RefSeq" id="WP_183818838.1">
    <property type="nucleotide sequence ID" value="NZ_JACHOB010000005.1"/>
</dbReference>
<comment type="caution">
    <text evidence="2">The sequence shown here is derived from an EMBL/GenBank/DDBJ whole genome shotgun (WGS) entry which is preliminary data.</text>
</comment>
<keyword evidence="3" id="KW-1185">Reference proteome</keyword>
<gene>
    <name evidence="2" type="ORF">GGQ59_002379</name>
</gene>
<sequence>MSWLQELGGRADVTTAARAAEAAEAGGVRAVVETLIEQASFVVEFVAAVILLIGAARFLLIVVTMGLSRREHLSRALQAARLRLGAYILAGLEFLIVADILFTIVNRTLQDLVALAIVASVRTLISYFLGRELAELRESDRPGAAETAKSMSPSAE</sequence>
<evidence type="ECO:0000313" key="2">
    <source>
        <dbReference type="EMBL" id="MBB4659838.1"/>
    </source>
</evidence>
<organism evidence="2 3">
    <name type="scientific">Parvularcula dongshanensis</name>
    <dbReference type="NCBI Taxonomy" id="1173995"/>
    <lineage>
        <taxon>Bacteria</taxon>
        <taxon>Pseudomonadati</taxon>
        <taxon>Pseudomonadota</taxon>
        <taxon>Alphaproteobacteria</taxon>
        <taxon>Parvularculales</taxon>
        <taxon>Parvularculaceae</taxon>
        <taxon>Parvularcula</taxon>
    </lineage>
</organism>
<dbReference type="Proteomes" id="UP000563524">
    <property type="component" value="Unassembled WGS sequence"/>
</dbReference>
<dbReference type="PANTHER" id="PTHR38468">
    <property type="entry name" value="SLL0939 PROTEIN"/>
    <property type="match status" value="1"/>
</dbReference>
<name>A0A840I6U4_9PROT</name>
<feature type="transmembrane region" description="Helical" evidence="1">
    <location>
        <begin position="84"/>
        <end position="106"/>
    </location>
</feature>
<proteinExistence type="predicted"/>
<keyword evidence="1" id="KW-0472">Membrane</keyword>